<comment type="catalytic activity">
    <reaction evidence="7 9">
        <text>L-methionyl-[protein] + [thioredoxin]-disulfide + H2O = L-methionyl-(R)-S-oxide-[protein] + [thioredoxin]-dithiol</text>
        <dbReference type="Rhea" id="RHEA:24164"/>
        <dbReference type="Rhea" id="RHEA-COMP:10698"/>
        <dbReference type="Rhea" id="RHEA-COMP:10700"/>
        <dbReference type="Rhea" id="RHEA-COMP:12313"/>
        <dbReference type="Rhea" id="RHEA-COMP:12314"/>
        <dbReference type="ChEBI" id="CHEBI:15377"/>
        <dbReference type="ChEBI" id="CHEBI:16044"/>
        <dbReference type="ChEBI" id="CHEBI:29950"/>
        <dbReference type="ChEBI" id="CHEBI:45764"/>
        <dbReference type="ChEBI" id="CHEBI:50058"/>
        <dbReference type="EC" id="1.8.4.12"/>
    </reaction>
</comment>
<proteinExistence type="inferred from homology"/>
<dbReference type="NCBIfam" id="TIGR00357">
    <property type="entry name" value="peptide-methionine (R)-S-oxide reductase MsrB"/>
    <property type="match status" value="1"/>
</dbReference>
<dbReference type="PANTHER" id="PTHR10173">
    <property type="entry name" value="METHIONINE SULFOXIDE REDUCTASE"/>
    <property type="match status" value="1"/>
</dbReference>
<keyword evidence="6 9" id="KW-0560">Oxidoreductase</keyword>
<dbReference type="Proteomes" id="UP000282818">
    <property type="component" value="Unassembled WGS sequence"/>
</dbReference>
<comment type="cofactor">
    <cofactor evidence="9">
        <name>Zn(2+)</name>
        <dbReference type="ChEBI" id="CHEBI:29105"/>
    </cofactor>
    <text evidence="9">Binds 1 zinc ion per subunit. The zinc ion is important for the structural integrity of the protein.</text>
</comment>
<dbReference type="GO" id="GO:0030091">
    <property type="term" value="P:protein repair"/>
    <property type="evidence" value="ECO:0007669"/>
    <property type="project" value="InterPro"/>
</dbReference>
<evidence type="ECO:0000256" key="8">
    <source>
        <dbReference type="ARBA" id="ARBA00075819"/>
    </source>
</evidence>
<dbReference type="EMBL" id="SACQ01000001">
    <property type="protein sequence ID" value="RVU32413.1"/>
    <property type="molecule type" value="Genomic_DNA"/>
</dbReference>
<accession>A0A437QDF0</accession>
<keyword evidence="12" id="KW-1185">Reference proteome</keyword>
<evidence type="ECO:0000259" key="10">
    <source>
        <dbReference type="PROSITE" id="PS51790"/>
    </source>
</evidence>
<feature type="binding site" evidence="9">
    <location>
        <position position="102"/>
    </location>
    <ligand>
        <name>Zn(2+)</name>
        <dbReference type="ChEBI" id="CHEBI:29105"/>
    </ligand>
</feature>
<dbReference type="FunFam" id="2.170.150.20:FF:000001">
    <property type="entry name" value="Peptide methionine sulfoxide reductase MsrB"/>
    <property type="match status" value="1"/>
</dbReference>
<feature type="binding site" evidence="9">
    <location>
        <position position="99"/>
    </location>
    <ligand>
        <name>Zn(2+)</name>
        <dbReference type="ChEBI" id="CHEBI:29105"/>
    </ligand>
</feature>
<evidence type="ECO:0000256" key="4">
    <source>
        <dbReference type="ARBA" id="ARBA00022723"/>
    </source>
</evidence>
<dbReference type="PANTHER" id="PTHR10173:SF52">
    <property type="entry name" value="METHIONINE-R-SULFOXIDE REDUCTASE B1"/>
    <property type="match status" value="1"/>
</dbReference>
<evidence type="ECO:0000256" key="5">
    <source>
        <dbReference type="ARBA" id="ARBA00022833"/>
    </source>
</evidence>
<dbReference type="Pfam" id="PF01641">
    <property type="entry name" value="SelR"/>
    <property type="match status" value="1"/>
</dbReference>
<comment type="similarity">
    <text evidence="1 9">Belongs to the MsrB Met sulfoxide reductase family.</text>
</comment>
<keyword evidence="5 9" id="KW-0862">Zinc</keyword>
<dbReference type="PROSITE" id="PS51790">
    <property type="entry name" value="MSRB"/>
    <property type="match status" value="1"/>
</dbReference>
<dbReference type="InterPro" id="IPR002579">
    <property type="entry name" value="Met_Sox_Rdtase_MsrB_dom"/>
</dbReference>
<evidence type="ECO:0000256" key="1">
    <source>
        <dbReference type="ARBA" id="ARBA00007174"/>
    </source>
</evidence>
<name>A0A437QDF0_9GAMM</name>
<dbReference type="RefSeq" id="WP_127692582.1">
    <property type="nucleotide sequence ID" value="NZ_SACQ01000001.1"/>
</dbReference>
<keyword evidence="4 9" id="KW-0479">Metal-binding</keyword>
<feature type="binding site" evidence="9">
    <location>
        <position position="50"/>
    </location>
    <ligand>
        <name>Zn(2+)</name>
        <dbReference type="ChEBI" id="CHEBI:29105"/>
    </ligand>
</feature>
<dbReference type="Gene3D" id="2.170.150.20">
    <property type="entry name" value="Peptide methionine sulfoxide reductase"/>
    <property type="match status" value="1"/>
</dbReference>
<comment type="caution">
    <text evidence="11">The sequence shown here is derived from an EMBL/GenBank/DDBJ whole genome shotgun (WGS) entry which is preliminary data.</text>
</comment>
<dbReference type="GO" id="GO:0033743">
    <property type="term" value="F:peptide-methionine (R)-S-oxide reductase activity"/>
    <property type="evidence" value="ECO:0007669"/>
    <property type="project" value="UniProtKB-UniRule"/>
</dbReference>
<gene>
    <name evidence="9 11" type="primary">msrB</name>
    <name evidence="11" type="ORF">EOE65_01815</name>
</gene>
<evidence type="ECO:0000256" key="9">
    <source>
        <dbReference type="HAMAP-Rule" id="MF_01400"/>
    </source>
</evidence>
<evidence type="ECO:0000256" key="6">
    <source>
        <dbReference type="ARBA" id="ARBA00023002"/>
    </source>
</evidence>
<evidence type="ECO:0000256" key="2">
    <source>
        <dbReference type="ARBA" id="ARBA00012499"/>
    </source>
</evidence>
<feature type="binding site" evidence="9">
    <location>
        <position position="53"/>
    </location>
    <ligand>
        <name>Zn(2+)</name>
        <dbReference type="ChEBI" id="CHEBI:29105"/>
    </ligand>
</feature>
<dbReference type="InterPro" id="IPR011057">
    <property type="entry name" value="Mss4-like_sf"/>
</dbReference>
<evidence type="ECO:0000256" key="3">
    <source>
        <dbReference type="ARBA" id="ARBA00021130"/>
    </source>
</evidence>
<feature type="active site" description="Nucleophile" evidence="9">
    <location>
        <position position="122"/>
    </location>
</feature>
<sequence>MANESKVTKSEAQWREELSPEQYAICREGGTERPFTGEYYHHKEAGVYRCTCCGTPLFDSATKYDSGSGWPSFYAPHSKQHINEKFDRSFGMARTEITCSHCDAHLGHVFTDGPAPTGLRYCVNSASLNFEAEDV</sequence>
<evidence type="ECO:0000313" key="12">
    <source>
        <dbReference type="Proteomes" id="UP000282818"/>
    </source>
</evidence>
<reference evidence="11 12" key="1">
    <citation type="submission" date="2019-01" db="EMBL/GenBank/DDBJ databases">
        <authorList>
            <person name="Chen W.-M."/>
        </authorList>
    </citation>
    <scope>NUCLEOTIDE SEQUENCE [LARGE SCALE GENOMIC DNA]</scope>
    <source>
        <strain evidence="11 12">HPM-16</strain>
    </source>
</reference>
<evidence type="ECO:0000256" key="7">
    <source>
        <dbReference type="ARBA" id="ARBA00048488"/>
    </source>
</evidence>
<dbReference type="SUPFAM" id="SSF51316">
    <property type="entry name" value="Mss4-like"/>
    <property type="match status" value="1"/>
</dbReference>
<evidence type="ECO:0000313" key="11">
    <source>
        <dbReference type="EMBL" id="RVU32413.1"/>
    </source>
</evidence>
<dbReference type="GO" id="GO:0005737">
    <property type="term" value="C:cytoplasm"/>
    <property type="evidence" value="ECO:0007669"/>
    <property type="project" value="TreeGrafter"/>
</dbReference>
<dbReference type="GO" id="GO:0008270">
    <property type="term" value="F:zinc ion binding"/>
    <property type="evidence" value="ECO:0007669"/>
    <property type="project" value="UniProtKB-UniRule"/>
</dbReference>
<feature type="domain" description="MsrB" evidence="10">
    <location>
        <begin position="11"/>
        <end position="133"/>
    </location>
</feature>
<dbReference type="EC" id="1.8.4.12" evidence="2 9"/>
<protein>
    <recommendedName>
        <fullName evidence="3 9">Peptide methionine sulfoxide reductase MsrB</fullName>
        <ecNumber evidence="2 9">1.8.4.12</ecNumber>
    </recommendedName>
    <alternativeName>
        <fullName evidence="8 9">Peptide-methionine (R)-S-oxide reductase</fullName>
    </alternativeName>
</protein>
<dbReference type="InterPro" id="IPR028427">
    <property type="entry name" value="Met_Sox_Rdtase_MsrB"/>
</dbReference>
<dbReference type="HAMAP" id="MF_01400">
    <property type="entry name" value="MsrB"/>
    <property type="match status" value="1"/>
</dbReference>
<dbReference type="GO" id="GO:0006979">
    <property type="term" value="P:response to oxidative stress"/>
    <property type="evidence" value="ECO:0007669"/>
    <property type="project" value="InterPro"/>
</dbReference>
<dbReference type="AlphaFoldDB" id="A0A437QDF0"/>
<organism evidence="11 12">
    <name type="scientific">Neptunomonas marina</name>
    <dbReference type="NCBI Taxonomy" id="1815562"/>
    <lineage>
        <taxon>Bacteria</taxon>
        <taxon>Pseudomonadati</taxon>
        <taxon>Pseudomonadota</taxon>
        <taxon>Gammaproteobacteria</taxon>
        <taxon>Oceanospirillales</taxon>
        <taxon>Oceanospirillaceae</taxon>
        <taxon>Neptunomonas</taxon>
    </lineage>
</organism>